<dbReference type="InterPro" id="IPR037588">
    <property type="entry name" value="MLST8"/>
</dbReference>
<dbReference type="InterPro" id="IPR020472">
    <property type="entry name" value="WD40_PAC1"/>
</dbReference>
<dbReference type="EMBL" id="JADAQX010000024">
    <property type="protein sequence ID" value="KAF8822788.1"/>
    <property type="molecule type" value="Genomic_DNA"/>
</dbReference>
<dbReference type="InterPro" id="IPR036322">
    <property type="entry name" value="WD40_repeat_dom_sf"/>
</dbReference>
<reference evidence="5 6" key="1">
    <citation type="journal article" date="2020" name="bioRxiv">
        <title>Metabolic contributions of an alphaproteobacterial endosymbiont in the apicomplexan Cardiosporidium cionae.</title>
        <authorList>
            <person name="Hunter E.S."/>
            <person name="Paight C.J."/>
            <person name="Lane C.E."/>
        </authorList>
    </citation>
    <scope>NUCLEOTIDE SEQUENCE [LARGE SCALE GENOMIC DNA]</scope>
    <source>
        <strain evidence="5">ESH_2018</strain>
    </source>
</reference>
<feature type="repeat" description="WD" evidence="4">
    <location>
        <begin position="229"/>
        <end position="270"/>
    </location>
</feature>
<dbReference type="InterPro" id="IPR019775">
    <property type="entry name" value="WD40_repeat_CS"/>
</dbReference>
<dbReference type="PROSITE" id="PS50294">
    <property type="entry name" value="WD_REPEATS_REGION"/>
    <property type="match status" value="2"/>
</dbReference>
<dbReference type="PROSITE" id="PS00678">
    <property type="entry name" value="WD_REPEATS_1"/>
    <property type="match status" value="1"/>
</dbReference>
<dbReference type="PRINTS" id="PR00320">
    <property type="entry name" value="GPROTEINBRPT"/>
</dbReference>
<keyword evidence="2 4" id="KW-0853">WD repeat</keyword>
<organism evidence="5 6">
    <name type="scientific">Cardiosporidium cionae</name>
    <dbReference type="NCBI Taxonomy" id="476202"/>
    <lineage>
        <taxon>Eukaryota</taxon>
        <taxon>Sar</taxon>
        <taxon>Alveolata</taxon>
        <taxon>Apicomplexa</taxon>
        <taxon>Aconoidasida</taxon>
        <taxon>Nephromycida</taxon>
        <taxon>Cardiosporidium</taxon>
    </lineage>
</organism>
<dbReference type="PROSITE" id="PS50082">
    <property type="entry name" value="WD_REPEATS_2"/>
    <property type="match status" value="2"/>
</dbReference>
<gene>
    <name evidence="5" type="ORF">IE077_002658</name>
</gene>
<name>A0ABQ7JFH4_9APIC</name>
<protein>
    <submittedName>
        <fullName evidence="5">WD domain, G-beta repeat-containing protein</fullName>
    </submittedName>
</protein>
<keyword evidence="3" id="KW-0677">Repeat</keyword>
<dbReference type="Proteomes" id="UP000823046">
    <property type="component" value="Unassembled WGS sequence"/>
</dbReference>
<dbReference type="InterPro" id="IPR001680">
    <property type="entry name" value="WD40_rpt"/>
</dbReference>
<evidence type="ECO:0000256" key="4">
    <source>
        <dbReference type="PROSITE-ProRule" id="PRU00221"/>
    </source>
</evidence>
<evidence type="ECO:0000313" key="5">
    <source>
        <dbReference type="EMBL" id="KAF8822788.1"/>
    </source>
</evidence>
<dbReference type="SMART" id="SM00320">
    <property type="entry name" value="WD40"/>
    <property type="match status" value="6"/>
</dbReference>
<dbReference type="Gene3D" id="2.130.10.10">
    <property type="entry name" value="YVTN repeat-like/Quinoprotein amine dehydrogenase"/>
    <property type="match status" value="1"/>
</dbReference>
<comment type="similarity">
    <text evidence="1">Belongs to the WD repeat LST8 family.</text>
</comment>
<feature type="repeat" description="WD" evidence="4">
    <location>
        <begin position="54"/>
        <end position="86"/>
    </location>
</feature>
<dbReference type="InterPro" id="IPR015943">
    <property type="entry name" value="WD40/YVTN_repeat-like_dom_sf"/>
</dbReference>
<evidence type="ECO:0000256" key="1">
    <source>
        <dbReference type="ARBA" id="ARBA00009890"/>
    </source>
</evidence>
<dbReference type="SUPFAM" id="SSF50978">
    <property type="entry name" value="WD40 repeat-like"/>
    <property type="match status" value="1"/>
</dbReference>
<comment type="caution">
    <text evidence="5">The sequence shown here is derived from an EMBL/GenBank/DDBJ whole genome shotgun (WGS) entry which is preliminary data.</text>
</comment>
<sequence length="298" mass="32828">MRDTYKSLPHHDCHVNCLAVANDMSTLAVAGNPLVRFYDLNAAAKDNPQPLVIYEGHTNNVTSVGFEYWGRWFYTGSEDATVKLWDCRCSGYQLCHDNLFSAIHSVVLHPNENILVFGDQAGQISFWDVTANKISQRISPERGISIKTVAVSPDAATVAAACNSGTLHMLTCKNDGIMEPSKKVIAHNGQYVLSCRFSPQAQYLATTSSNGTCNVWKNGFDGFFLGTTMAGHTSWVWDCAFSTDSSYILTASSDRTCKLWDINTGQKLLSYEGHTKAITSIVLLDFQQDVEVDSSHCD</sequence>
<accession>A0ABQ7JFH4</accession>
<evidence type="ECO:0000256" key="2">
    <source>
        <dbReference type="ARBA" id="ARBA00022574"/>
    </source>
</evidence>
<evidence type="ECO:0000256" key="3">
    <source>
        <dbReference type="ARBA" id="ARBA00022737"/>
    </source>
</evidence>
<proteinExistence type="inferred from homology"/>
<dbReference type="PANTHER" id="PTHR19842:SF0">
    <property type="entry name" value="TARGET OF RAPAMYCIN COMPLEX SUBUNIT LST8"/>
    <property type="match status" value="1"/>
</dbReference>
<dbReference type="PANTHER" id="PTHR19842">
    <property type="entry name" value="G BETA-LIKE PROTEIN GBL"/>
    <property type="match status" value="1"/>
</dbReference>
<dbReference type="Pfam" id="PF00400">
    <property type="entry name" value="WD40"/>
    <property type="match status" value="4"/>
</dbReference>
<evidence type="ECO:0000313" key="6">
    <source>
        <dbReference type="Proteomes" id="UP000823046"/>
    </source>
</evidence>
<keyword evidence="6" id="KW-1185">Reference proteome</keyword>